<proteinExistence type="predicted"/>
<organism evidence="1 2">
    <name type="scientific">Eucalyptus globulus</name>
    <name type="common">Tasmanian blue gum</name>
    <dbReference type="NCBI Taxonomy" id="34317"/>
    <lineage>
        <taxon>Eukaryota</taxon>
        <taxon>Viridiplantae</taxon>
        <taxon>Streptophyta</taxon>
        <taxon>Embryophyta</taxon>
        <taxon>Tracheophyta</taxon>
        <taxon>Spermatophyta</taxon>
        <taxon>Magnoliopsida</taxon>
        <taxon>eudicotyledons</taxon>
        <taxon>Gunneridae</taxon>
        <taxon>Pentapetalae</taxon>
        <taxon>rosids</taxon>
        <taxon>malvids</taxon>
        <taxon>Myrtales</taxon>
        <taxon>Myrtaceae</taxon>
        <taxon>Myrtoideae</taxon>
        <taxon>Eucalypteae</taxon>
        <taxon>Eucalyptus</taxon>
    </lineage>
</organism>
<dbReference type="AlphaFoldDB" id="A0ABD3LJZ1"/>
<evidence type="ECO:0000313" key="2">
    <source>
        <dbReference type="Proteomes" id="UP001634007"/>
    </source>
</evidence>
<name>A0ABD3LJZ1_EUCGL</name>
<gene>
    <name evidence="1" type="ORF">ACJRO7_011222</name>
</gene>
<evidence type="ECO:0000313" key="1">
    <source>
        <dbReference type="EMBL" id="KAL3750201.1"/>
    </source>
</evidence>
<accession>A0ABD3LJZ1</accession>
<sequence>MRLHALKSEWPGLRDVQGSGFRTGQEGSNLPIFDQLPKLKLKPRLKEMRKPQSLIKLKRSRLGYCSLVLLNSTRITGQPVIVIECDNDRAL</sequence>
<keyword evidence="2" id="KW-1185">Reference proteome</keyword>
<comment type="caution">
    <text evidence="1">The sequence shown here is derived from an EMBL/GenBank/DDBJ whole genome shotgun (WGS) entry which is preliminary data.</text>
</comment>
<dbReference type="EMBL" id="JBJKBG010000002">
    <property type="protein sequence ID" value="KAL3750201.1"/>
    <property type="molecule type" value="Genomic_DNA"/>
</dbReference>
<dbReference type="Proteomes" id="UP001634007">
    <property type="component" value="Unassembled WGS sequence"/>
</dbReference>
<reference evidence="1 2" key="1">
    <citation type="submission" date="2024-11" db="EMBL/GenBank/DDBJ databases">
        <title>Chromosome-level genome assembly of Eucalyptus globulus Labill. provides insights into its genome evolution.</title>
        <authorList>
            <person name="Li X."/>
        </authorList>
    </citation>
    <scope>NUCLEOTIDE SEQUENCE [LARGE SCALE GENOMIC DNA]</scope>
    <source>
        <strain evidence="1">CL2024</strain>
        <tissue evidence="1">Fresh tender leaves</tissue>
    </source>
</reference>
<protein>
    <submittedName>
        <fullName evidence="1">Uncharacterized protein</fullName>
    </submittedName>
</protein>